<accession>A0ABX2D698</accession>
<keyword evidence="2" id="KW-1185">Reference proteome</keyword>
<organism evidence="1 2">
    <name type="scientific">Microcoleus asticus IPMA8</name>
    <dbReference type="NCBI Taxonomy" id="2563858"/>
    <lineage>
        <taxon>Bacteria</taxon>
        <taxon>Bacillati</taxon>
        <taxon>Cyanobacteriota</taxon>
        <taxon>Cyanophyceae</taxon>
        <taxon>Oscillatoriophycideae</taxon>
        <taxon>Oscillatoriales</taxon>
        <taxon>Microcoleaceae</taxon>
        <taxon>Microcoleus</taxon>
        <taxon>Microcoleus asticus</taxon>
    </lineage>
</organism>
<evidence type="ECO:0000313" key="2">
    <source>
        <dbReference type="Proteomes" id="UP000702425"/>
    </source>
</evidence>
<dbReference type="EMBL" id="SRRZ01000175">
    <property type="protein sequence ID" value="NQE38063.1"/>
    <property type="molecule type" value="Genomic_DNA"/>
</dbReference>
<proteinExistence type="predicted"/>
<evidence type="ECO:0000313" key="1">
    <source>
        <dbReference type="EMBL" id="NQE38063.1"/>
    </source>
</evidence>
<comment type="caution">
    <text evidence="1">The sequence shown here is derived from an EMBL/GenBank/DDBJ whole genome shotgun (WGS) entry which is preliminary data.</text>
</comment>
<name>A0ABX2D698_9CYAN</name>
<dbReference type="RefSeq" id="WP_281363592.1">
    <property type="nucleotide sequence ID" value="NZ_SRRZ01000175.1"/>
</dbReference>
<gene>
    <name evidence="1" type="ORF">E5S67_05846</name>
</gene>
<sequence length="40" mass="4660">MKIEAQLLRGMFDWTPWVNGKQQPMEHLPNLPASKLNLLN</sequence>
<dbReference type="Proteomes" id="UP000702425">
    <property type="component" value="Unassembled WGS sequence"/>
</dbReference>
<protein>
    <submittedName>
        <fullName evidence="1">Uncharacterized protein</fullName>
    </submittedName>
</protein>
<reference evidence="1 2" key="1">
    <citation type="journal article" date="2020" name="Sci. Rep.">
        <title>A novel cyanobacterial geosmin producer, revising GeoA distribution and dispersion patterns in Bacteria.</title>
        <authorList>
            <person name="Churro C."/>
            <person name="Semedo-Aguiar A.P."/>
            <person name="Silva A.D."/>
            <person name="Pereira-Leal J.B."/>
            <person name="Leite R.B."/>
        </authorList>
    </citation>
    <scope>NUCLEOTIDE SEQUENCE [LARGE SCALE GENOMIC DNA]</scope>
    <source>
        <strain evidence="1 2">IPMA8</strain>
    </source>
</reference>